<dbReference type="InterPro" id="IPR003591">
    <property type="entry name" value="Leu-rich_rpt_typical-subtyp"/>
</dbReference>
<gene>
    <name evidence="4" type="ORF">ONB1V03_LOCUS1276</name>
</gene>
<keyword evidence="2" id="KW-0732">Signal</keyword>
<dbReference type="Proteomes" id="UP000728032">
    <property type="component" value="Unassembled WGS sequence"/>
</dbReference>
<dbReference type="GO" id="GO:0005886">
    <property type="term" value="C:plasma membrane"/>
    <property type="evidence" value="ECO:0007669"/>
    <property type="project" value="TreeGrafter"/>
</dbReference>
<dbReference type="PANTHER" id="PTHR24369">
    <property type="entry name" value="ANTIGEN BSP, PUTATIVE-RELATED"/>
    <property type="match status" value="1"/>
</dbReference>
<organism evidence="4">
    <name type="scientific">Oppiella nova</name>
    <dbReference type="NCBI Taxonomy" id="334625"/>
    <lineage>
        <taxon>Eukaryota</taxon>
        <taxon>Metazoa</taxon>
        <taxon>Ecdysozoa</taxon>
        <taxon>Arthropoda</taxon>
        <taxon>Chelicerata</taxon>
        <taxon>Arachnida</taxon>
        <taxon>Acari</taxon>
        <taxon>Acariformes</taxon>
        <taxon>Sarcoptiformes</taxon>
        <taxon>Oribatida</taxon>
        <taxon>Brachypylina</taxon>
        <taxon>Oppioidea</taxon>
        <taxon>Oppiidae</taxon>
        <taxon>Oppiella</taxon>
    </lineage>
</organism>
<proteinExistence type="predicted"/>
<accession>A0A7R9LCH9</accession>
<dbReference type="AlphaFoldDB" id="A0A7R9LCH9"/>
<dbReference type="InterPro" id="IPR032675">
    <property type="entry name" value="LRR_dom_sf"/>
</dbReference>
<dbReference type="EMBL" id="OC915023">
    <property type="protein sequence ID" value="CAD7638211.1"/>
    <property type="molecule type" value="Genomic_DNA"/>
</dbReference>
<dbReference type="PANTHER" id="PTHR24369:SF210">
    <property type="entry name" value="CHAOPTIN-RELATED"/>
    <property type="match status" value="1"/>
</dbReference>
<protein>
    <submittedName>
        <fullName evidence="4">Uncharacterized protein</fullName>
    </submittedName>
</protein>
<sequence length="356" mass="39281">MKQNALNEVMTKMNCNDCRNVWLKKPEFATQVNGIFFTAIITIAVLCTTIKQVHSKCPVAATIKPCSCYDSGDSRSLSCYSSNITDVKGLFQNISKALDEKDRQFDSLSLSLQSVAELPAQAFADIKFKKISISGSKVLKHIDVDLLKGNSDSVIEFSASSLNLTDNLDICNLVNSLEHLETLTLSRNNLNVMPENAFKEHKNLTTVKITSEQNLKISGNAFKSLGSSLRYMEIASANITAISDNAFAFDDTLKENLRLILNTDNIDLNGISKSAFAGAKRPISLVLIKDKTILYLDEAVFSTFMKGNPLNEVMTQIDCTNCKNVWLKKPEFATQVNGIFCTNGLELNDPKNFVGC</sequence>
<evidence type="ECO:0000256" key="1">
    <source>
        <dbReference type="ARBA" id="ARBA00022614"/>
    </source>
</evidence>
<dbReference type="EMBL" id="CAJPVJ010000198">
    <property type="protein sequence ID" value="CAG2161672.1"/>
    <property type="molecule type" value="Genomic_DNA"/>
</dbReference>
<reference evidence="4" key="1">
    <citation type="submission" date="2020-11" db="EMBL/GenBank/DDBJ databases">
        <authorList>
            <person name="Tran Van P."/>
        </authorList>
    </citation>
    <scope>NUCLEOTIDE SEQUENCE</scope>
</reference>
<dbReference type="Pfam" id="PF13306">
    <property type="entry name" value="LRR_5"/>
    <property type="match status" value="1"/>
</dbReference>
<keyword evidence="3" id="KW-0677">Repeat</keyword>
<evidence type="ECO:0000256" key="2">
    <source>
        <dbReference type="ARBA" id="ARBA00022729"/>
    </source>
</evidence>
<name>A0A7R9LCH9_9ACAR</name>
<dbReference type="SMART" id="SM00369">
    <property type="entry name" value="LRR_TYP"/>
    <property type="match status" value="1"/>
</dbReference>
<keyword evidence="1" id="KW-0433">Leucine-rich repeat</keyword>
<dbReference type="OrthoDB" id="635273at2759"/>
<dbReference type="SUPFAM" id="SSF52058">
    <property type="entry name" value="L domain-like"/>
    <property type="match status" value="1"/>
</dbReference>
<dbReference type="InterPro" id="IPR050541">
    <property type="entry name" value="LRR_TM_domain-containing"/>
</dbReference>
<dbReference type="Gene3D" id="3.80.10.10">
    <property type="entry name" value="Ribonuclease Inhibitor"/>
    <property type="match status" value="1"/>
</dbReference>
<keyword evidence="5" id="KW-1185">Reference proteome</keyword>
<evidence type="ECO:0000256" key="3">
    <source>
        <dbReference type="ARBA" id="ARBA00022737"/>
    </source>
</evidence>
<evidence type="ECO:0000313" key="5">
    <source>
        <dbReference type="Proteomes" id="UP000728032"/>
    </source>
</evidence>
<evidence type="ECO:0000313" key="4">
    <source>
        <dbReference type="EMBL" id="CAD7638211.1"/>
    </source>
</evidence>
<dbReference type="InterPro" id="IPR026906">
    <property type="entry name" value="LRR_5"/>
</dbReference>